<evidence type="ECO:0000313" key="1">
    <source>
        <dbReference type="EMBL" id="KAK7818713.1"/>
    </source>
</evidence>
<dbReference type="EMBL" id="JBBHLL010000085">
    <property type="protein sequence ID" value="KAK7818713.1"/>
    <property type="molecule type" value="Genomic_DNA"/>
</dbReference>
<protein>
    <submittedName>
        <fullName evidence="1">Uncharacterized protein</fullName>
    </submittedName>
</protein>
<reference evidence="1 2" key="1">
    <citation type="journal article" date="2023" name="bioRxiv">
        <title>Conserved and derived expression patterns and positive selection on dental genes reveal complex evolutionary context of ever-growing rodent molars.</title>
        <authorList>
            <person name="Calamari Z.T."/>
            <person name="Song A."/>
            <person name="Cohen E."/>
            <person name="Akter M."/>
            <person name="Roy R.D."/>
            <person name="Hallikas O."/>
            <person name="Christensen M.M."/>
            <person name="Li P."/>
            <person name="Marangoni P."/>
            <person name="Jernvall J."/>
            <person name="Klein O.D."/>
        </authorList>
    </citation>
    <scope>NUCLEOTIDE SEQUENCE [LARGE SCALE GENOMIC DNA]</scope>
    <source>
        <strain evidence="1">V071</strain>
    </source>
</reference>
<proteinExistence type="predicted"/>
<name>A0AAW0IWT7_MYOGA</name>
<dbReference type="AlphaFoldDB" id="A0AAW0IWT7"/>
<gene>
    <name evidence="1" type="ORF">U0070_019257</name>
</gene>
<dbReference type="Proteomes" id="UP001488838">
    <property type="component" value="Unassembled WGS sequence"/>
</dbReference>
<organism evidence="1 2">
    <name type="scientific">Myodes glareolus</name>
    <name type="common">Bank vole</name>
    <name type="synonym">Clethrionomys glareolus</name>
    <dbReference type="NCBI Taxonomy" id="447135"/>
    <lineage>
        <taxon>Eukaryota</taxon>
        <taxon>Metazoa</taxon>
        <taxon>Chordata</taxon>
        <taxon>Craniata</taxon>
        <taxon>Vertebrata</taxon>
        <taxon>Euteleostomi</taxon>
        <taxon>Mammalia</taxon>
        <taxon>Eutheria</taxon>
        <taxon>Euarchontoglires</taxon>
        <taxon>Glires</taxon>
        <taxon>Rodentia</taxon>
        <taxon>Myomorpha</taxon>
        <taxon>Muroidea</taxon>
        <taxon>Cricetidae</taxon>
        <taxon>Arvicolinae</taxon>
        <taxon>Myodes</taxon>
    </lineage>
</organism>
<sequence>MRERNHQLINYAEAPQAGETCSIKGNLQYRCEAGALWTFKCEVRSKSNGTYDAGHDDNLHRQRSSFSNDVVSRLEHLKSQLAQHGRHKIGIRISKKRHCSHQFTAVEVDYFLKSLKSCALEDEVRLLDCPGICLLKEITEEPISEEENHVETLLPPEKKRQPENLHKPWQNCEQPKTQVIVLLRKPKVAEKEKTGWLFFFSKTGKKISELEQYDLEGIQQACVSRLMAQRNTSLESPEYQYSTSLISDHQRAGKGQIKNRPNSDKLFLQILYNTTWIQRANSVGLNLEIPNSSHYKERENRDRSENETLRYVTKFFSIYLERIPAYPDHKFSEEEQLLCAFLIL</sequence>
<accession>A0AAW0IWT7</accession>
<evidence type="ECO:0000313" key="2">
    <source>
        <dbReference type="Proteomes" id="UP001488838"/>
    </source>
</evidence>
<comment type="caution">
    <text evidence="1">The sequence shown here is derived from an EMBL/GenBank/DDBJ whole genome shotgun (WGS) entry which is preliminary data.</text>
</comment>
<keyword evidence="2" id="KW-1185">Reference proteome</keyword>